<evidence type="ECO:0000259" key="2">
    <source>
        <dbReference type="Pfam" id="PF14939"/>
    </source>
</evidence>
<dbReference type="InterPro" id="IPR038914">
    <property type="entry name" value="DCAF15"/>
</dbReference>
<evidence type="ECO:0000313" key="3">
    <source>
        <dbReference type="EMBL" id="KAJ1522131.1"/>
    </source>
</evidence>
<dbReference type="AlphaFoldDB" id="A0AAV7X8Y6"/>
<name>A0AAV7X8Y6_9NEOP</name>
<feature type="region of interest" description="Disordered" evidence="1">
    <location>
        <begin position="460"/>
        <end position="500"/>
    </location>
</feature>
<accession>A0AAV7X8Y6</accession>
<dbReference type="GO" id="GO:0016567">
    <property type="term" value="P:protein ubiquitination"/>
    <property type="evidence" value="ECO:0007669"/>
    <property type="project" value="InterPro"/>
</dbReference>
<dbReference type="EMBL" id="JAPTSV010000012">
    <property type="protein sequence ID" value="KAJ1522131.1"/>
    <property type="molecule type" value="Genomic_DNA"/>
</dbReference>
<dbReference type="InterPro" id="IPR032734">
    <property type="entry name" value="DCAF15_WD40"/>
</dbReference>
<evidence type="ECO:0000256" key="1">
    <source>
        <dbReference type="SAM" id="MobiDB-lite"/>
    </source>
</evidence>
<dbReference type="PANTHER" id="PTHR28541">
    <property type="entry name" value="DDB1- AND CUL4-ASSOCIATED FACTOR 15"/>
    <property type="match status" value="1"/>
</dbReference>
<organism evidence="3 4">
    <name type="scientific">Megalurothrips usitatus</name>
    <name type="common">bean blossom thrips</name>
    <dbReference type="NCBI Taxonomy" id="439358"/>
    <lineage>
        <taxon>Eukaryota</taxon>
        <taxon>Metazoa</taxon>
        <taxon>Ecdysozoa</taxon>
        <taxon>Arthropoda</taxon>
        <taxon>Hexapoda</taxon>
        <taxon>Insecta</taxon>
        <taxon>Pterygota</taxon>
        <taxon>Neoptera</taxon>
        <taxon>Paraneoptera</taxon>
        <taxon>Thysanoptera</taxon>
        <taxon>Terebrantia</taxon>
        <taxon>Thripoidea</taxon>
        <taxon>Thripidae</taxon>
        <taxon>Megalurothrips</taxon>
    </lineage>
</organism>
<feature type="region of interest" description="Disordered" evidence="1">
    <location>
        <begin position="367"/>
        <end position="405"/>
    </location>
</feature>
<evidence type="ECO:0000313" key="4">
    <source>
        <dbReference type="Proteomes" id="UP001075354"/>
    </source>
</evidence>
<sequence>MSDTSSVISCGSWDFDFLKEPKEEVIRKPLPKKTDHFLQRLYRREIGLLPHKPTFCNPPARLKFPLCKTLPTATLHSHIFLGISSCGQLLITYTYTTDFDDRPISFNTIFKYRLHWWAFVPYAEARKVAEVTLFGNYNVYTPLYLAYCQWPRDSSKIVVFGRSNETNNGLMTQNIRSYVTVTAVPSLQNCQECQKVAASFEEEDIAASWDSCARLNCLVHGLTVHTSFDMAPPYPKFVATTSMKSSGRVVLNSGNFLHVLRVALENVLETKSSRKFPSDSCQLQPDHFIFRSRSLLSSNLNVRLSEYQNQTMIGLDPSSPMGASSDHVSDAHSIVEELNIISQGCVGLSSTQNLCCRTDSLTLETDSDASSQRSAILSPPLRRRAHSSLPARGPQGRLSNKADAGKAYDFNEKDEKIYESLSSFRMRRLADKKYEFSEEDTEDSENIVPFRMSRIVDASILPSPTHHPPSPLAYPSRDRSTSRNTSSLGDPPDGPSNLRWKSFAKTKSGKLTGETSGAHSPGSLFIDLSVNVEAGKVVLRPHNRNHSLLSPREQDLPRELNKKSMPSHAENTPLGEFIFIFFIES</sequence>
<comment type="caution">
    <text evidence="3">The sequence shown here is derived from an EMBL/GenBank/DDBJ whole genome shotgun (WGS) entry which is preliminary data.</text>
</comment>
<proteinExistence type="predicted"/>
<dbReference type="Pfam" id="PF14939">
    <property type="entry name" value="DCAF15_WD40"/>
    <property type="match status" value="1"/>
</dbReference>
<keyword evidence="4" id="KW-1185">Reference proteome</keyword>
<dbReference type="GO" id="GO:0080008">
    <property type="term" value="C:Cul4-RING E3 ubiquitin ligase complex"/>
    <property type="evidence" value="ECO:0007669"/>
    <property type="project" value="TreeGrafter"/>
</dbReference>
<gene>
    <name evidence="3" type="ORF">ONE63_002442</name>
</gene>
<dbReference type="PANTHER" id="PTHR28541:SF1">
    <property type="entry name" value="DDB1- AND CUL4-ASSOCIATED FACTOR 15"/>
    <property type="match status" value="1"/>
</dbReference>
<protein>
    <recommendedName>
        <fullName evidence="2">DDB1- and CUL4-associated factor 15 WD40 repeat-containing domain-containing protein</fullName>
    </recommendedName>
</protein>
<feature type="domain" description="DDB1- and CUL4-associated factor 15 WD40 repeat-containing" evidence="2">
    <location>
        <begin position="54"/>
        <end position="264"/>
    </location>
</feature>
<dbReference type="Proteomes" id="UP001075354">
    <property type="component" value="Chromosome 12"/>
</dbReference>
<dbReference type="CDD" id="cd20917">
    <property type="entry name" value="DCAF15-NTD"/>
    <property type="match status" value="1"/>
</dbReference>
<reference evidence="3" key="1">
    <citation type="submission" date="2022-12" db="EMBL/GenBank/DDBJ databases">
        <title>Chromosome-level genome assembly of the bean flower thrips Megalurothrips usitatus.</title>
        <authorList>
            <person name="Ma L."/>
            <person name="Liu Q."/>
            <person name="Li H."/>
            <person name="Cai W."/>
        </authorList>
    </citation>
    <scope>NUCLEOTIDE SEQUENCE</scope>
    <source>
        <strain evidence="3">Cailab_2022a</strain>
    </source>
</reference>